<reference evidence="1 2" key="1">
    <citation type="submission" date="2017-07" db="EMBL/GenBank/DDBJ databases">
        <authorList>
            <person name="Talla V."/>
            <person name="Backstrom N."/>
        </authorList>
    </citation>
    <scope>NUCLEOTIDE SEQUENCE [LARGE SCALE GENOMIC DNA]</scope>
</reference>
<evidence type="ECO:0000313" key="2">
    <source>
        <dbReference type="Proteomes" id="UP000324832"/>
    </source>
</evidence>
<gene>
    <name evidence="1" type="ORF">LSINAPIS_LOCUS2631</name>
</gene>
<dbReference type="AlphaFoldDB" id="A0A5E4PWZ8"/>
<sequence>MPGFSQRLATLATKGCARAGDALSKTQSPRATRSPLAWLIRDQHRAVMSCRESFCEQSPSHCQPLLQRGGGRGLMSGGASGATILRGRLAPLRRRFVLRFTVASNDEHASSITKDASSVFSTVFLDTMALSFHQMTTNRLVRKEVVIWPEHHHHHHFVGSRVVEVLIVKAPCHHQQGIFSPLLSLVVPVLVQWVVVVGHIYPRSLSLGMVVLELQPSLVGHQPIASCPVHRIAHVSAMLLPYPAVYKGVVHQTLSVVPEALSLTADPRSVNLKLANVVISELK</sequence>
<keyword evidence="2" id="KW-1185">Reference proteome</keyword>
<evidence type="ECO:0000313" key="1">
    <source>
        <dbReference type="EMBL" id="VVC89533.1"/>
    </source>
</evidence>
<dbReference type="Proteomes" id="UP000324832">
    <property type="component" value="Unassembled WGS sequence"/>
</dbReference>
<name>A0A5E4PWZ8_9NEOP</name>
<proteinExistence type="predicted"/>
<accession>A0A5E4PWZ8</accession>
<organism evidence="1 2">
    <name type="scientific">Leptidea sinapis</name>
    <dbReference type="NCBI Taxonomy" id="189913"/>
    <lineage>
        <taxon>Eukaryota</taxon>
        <taxon>Metazoa</taxon>
        <taxon>Ecdysozoa</taxon>
        <taxon>Arthropoda</taxon>
        <taxon>Hexapoda</taxon>
        <taxon>Insecta</taxon>
        <taxon>Pterygota</taxon>
        <taxon>Neoptera</taxon>
        <taxon>Endopterygota</taxon>
        <taxon>Lepidoptera</taxon>
        <taxon>Glossata</taxon>
        <taxon>Ditrysia</taxon>
        <taxon>Papilionoidea</taxon>
        <taxon>Pieridae</taxon>
        <taxon>Dismorphiinae</taxon>
        <taxon>Leptidea</taxon>
    </lineage>
</organism>
<protein>
    <submittedName>
        <fullName evidence="1">Uncharacterized protein</fullName>
    </submittedName>
</protein>
<dbReference type="EMBL" id="FZQP02000560">
    <property type="protein sequence ID" value="VVC89533.1"/>
    <property type="molecule type" value="Genomic_DNA"/>
</dbReference>